<dbReference type="PANTHER" id="PTHR30006">
    <property type="entry name" value="THIAMINE-BINDING PERIPLASMIC PROTEIN-RELATED"/>
    <property type="match status" value="1"/>
</dbReference>
<dbReference type="AlphaFoldDB" id="A0A261SN95"/>
<dbReference type="GO" id="GO:0030288">
    <property type="term" value="C:outer membrane-bounded periplasmic space"/>
    <property type="evidence" value="ECO:0007669"/>
    <property type="project" value="TreeGrafter"/>
</dbReference>
<evidence type="ECO:0000256" key="1">
    <source>
        <dbReference type="ARBA" id="ARBA00022729"/>
    </source>
</evidence>
<gene>
    <name evidence="2" type="ORF">CAL29_08020</name>
</gene>
<evidence type="ECO:0008006" key="4">
    <source>
        <dbReference type="Google" id="ProtNLM"/>
    </source>
</evidence>
<dbReference type="RefSeq" id="WP_094852360.1">
    <property type="nucleotide sequence ID" value="NZ_NEVM01000001.1"/>
</dbReference>
<proteinExistence type="predicted"/>
<dbReference type="EMBL" id="NEVM01000001">
    <property type="protein sequence ID" value="OZI38260.1"/>
    <property type="molecule type" value="Genomic_DNA"/>
</dbReference>
<dbReference type="Proteomes" id="UP000216020">
    <property type="component" value="Unassembled WGS sequence"/>
</dbReference>
<evidence type="ECO:0000313" key="3">
    <source>
        <dbReference type="Proteomes" id="UP000216020"/>
    </source>
</evidence>
<keyword evidence="3" id="KW-1185">Reference proteome</keyword>
<dbReference type="InterPro" id="IPR006311">
    <property type="entry name" value="TAT_signal"/>
</dbReference>
<dbReference type="OrthoDB" id="9155688at2"/>
<name>A0A261SN95_9BORD</name>
<dbReference type="PANTHER" id="PTHR30006:SF2">
    <property type="entry name" value="ABC TRANSPORTER SUBSTRATE-BINDING PROTEIN"/>
    <property type="match status" value="1"/>
</dbReference>
<sequence length="352" mass="37177">MNDSSLTRRRLLAGLGGLAAAGILPGMARAQSGGKIVAQTFPGVWEQAARAIVVPAYSKVAPGGATISPAVIVDALAKLAASKNAPPYDVIMIDEPGEIAARAQGLLAPLPVDKMPNLARLPKTLVGAGGYGAMAALQAFGIAYNPRTVKQAPTSWEDLWRPEYKGRVLISGPDTTIGMTWMVALAKMHGGDERNLEPAWKALEKLKPNIATIPPNPGAVGPLFQQGQADIAVGFLGVVEPLRARGVDIAIARPETGWGLVSNIAHLVAGSKLADLGAAYINTLLDAGVQAELAKPPYYSIPSNLDVPFNGTLANVAPNLPELLKSRDMDWAPIAAQRRELIDRFNREFRRG</sequence>
<dbReference type="PROSITE" id="PS51318">
    <property type="entry name" value="TAT"/>
    <property type="match status" value="1"/>
</dbReference>
<evidence type="ECO:0000313" key="2">
    <source>
        <dbReference type="EMBL" id="OZI38260.1"/>
    </source>
</evidence>
<protein>
    <recommendedName>
        <fullName evidence="4">ABC transporter substrate-binding protein</fullName>
    </recommendedName>
</protein>
<dbReference type="Pfam" id="PF13343">
    <property type="entry name" value="SBP_bac_6"/>
    <property type="match status" value="1"/>
</dbReference>
<dbReference type="SUPFAM" id="SSF53850">
    <property type="entry name" value="Periplasmic binding protein-like II"/>
    <property type="match status" value="1"/>
</dbReference>
<dbReference type="GO" id="GO:0030975">
    <property type="term" value="F:thiamine binding"/>
    <property type="evidence" value="ECO:0007669"/>
    <property type="project" value="TreeGrafter"/>
</dbReference>
<accession>A0A261SN95</accession>
<dbReference type="GO" id="GO:0015888">
    <property type="term" value="P:thiamine transport"/>
    <property type="evidence" value="ECO:0007669"/>
    <property type="project" value="TreeGrafter"/>
</dbReference>
<organism evidence="2 3">
    <name type="scientific">Bordetella genomosp. 10</name>
    <dbReference type="NCBI Taxonomy" id="1416804"/>
    <lineage>
        <taxon>Bacteria</taxon>
        <taxon>Pseudomonadati</taxon>
        <taxon>Pseudomonadota</taxon>
        <taxon>Betaproteobacteria</taxon>
        <taxon>Burkholderiales</taxon>
        <taxon>Alcaligenaceae</taxon>
        <taxon>Bordetella</taxon>
    </lineage>
</organism>
<comment type="caution">
    <text evidence="2">The sequence shown here is derived from an EMBL/GenBank/DDBJ whole genome shotgun (WGS) entry which is preliminary data.</text>
</comment>
<reference evidence="3" key="1">
    <citation type="submission" date="2017-05" db="EMBL/GenBank/DDBJ databases">
        <title>Complete and WGS of Bordetella genogroups.</title>
        <authorList>
            <person name="Spilker T."/>
            <person name="Lipuma J."/>
        </authorList>
    </citation>
    <scope>NUCLEOTIDE SEQUENCE [LARGE SCALE GENOMIC DNA]</scope>
    <source>
        <strain evidence="3">AU16122</strain>
    </source>
</reference>
<dbReference type="Gene3D" id="3.40.190.10">
    <property type="entry name" value="Periplasmic binding protein-like II"/>
    <property type="match status" value="2"/>
</dbReference>
<dbReference type="GO" id="GO:0030976">
    <property type="term" value="F:thiamine pyrophosphate binding"/>
    <property type="evidence" value="ECO:0007669"/>
    <property type="project" value="TreeGrafter"/>
</dbReference>
<keyword evidence="1" id="KW-0732">Signal</keyword>